<evidence type="ECO:0000256" key="1">
    <source>
        <dbReference type="SAM" id="MobiDB-lite"/>
    </source>
</evidence>
<comment type="caution">
    <text evidence="2">The sequence shown here is derived from an EMBL/GenBank/DDBJ whole genome shotgun (WGS) entry which is preliminary data.</text>
</comment>
<dbReference type="EMBL" id="AEJC01000101">
    <property type="protein sequence ID" value="EKX68113.1"/>
    <property type="molecule type" value="Genomic_DNA"/>
</dbReference>
<sequence length="120" mass="13134">MRGPERAPLLKDLPRFHVRGPAEKLFEEACDWARSRWLSASVSRRTRRCSIRSCPARSRRRASAPRPGLLRDACLAAMADLGVDADLTPADFLAAIDGAPVGPPASPRRAPDSPVEHVQK</sequence>
<evidence type="ECO:0000313" key="2">
    <source>
        <dbReference type="EMBL" id="EKX68113.1"/>
    </source>
</evidence>
<keyword evidence="3" id="KW-1185">Reference proteome</keyword>
<evidence type="ECO:0000313" key="3">
    <source>
        <dbReference type="Proteomes" id="UP000010411"/>
    </source>
</evidence>
<gene>
    <name evidence="2" type="ORF">STRIP9103_09482</name>
</gene>
<feature type="compositionally biased region" description="Basic and acidic residues" evidence="1">
    <location>
        <begin position="109"/>
        <end position="120"/>
    </location>
</feature>
<feature type="region of interest" description="Disordered" evidence="1">
    <location>
        <begin position="97"/>
        <end position="120"/>
    </location>
</feature>
<protein>
    <submittedName>
        <fullName evidence="2">Uncharacterized protein</fullName>
    </submittedName>
</protein>
<reference evidence="2 3" key="1">
    <citation type="submission" date="2012-11" db="EMBL/GenBank/DDBJ databases">
        <authorList>
            <person name="Huguet-Tapia J.C."/>
            <person name="Durkin A.S."/>
            <person name="Pettis G.S."/>
            <person name="Badger J.H."/>
        </authorList>
    </citation>
    <scope>NUCLEOTIDE SEQUENCE [LARGE SCALE GENOMIC DNA]</scope>
    <source>
        <strain evidence="2 3">91-03</strain>
    </source>
</reference>
<dbReference type="AlphaFoldDB" id="L1L667"/>
<proteinExistence type="predicted"/>
<dbReference type="Proteomes" id="UP000010411">
    <property type="component" value="Unassembled WGS sequence"/>
</dbReference>
<organism evidence="2 3">
    <name type="scientific">Streptomyces ipomoeae 91-03</name>
    <dbReference type="NCBI Taxonomy" id="698759"/>
    <lineage>
        <taxon>Bacteria</taxon>
        <taxon>Bacillati</taxon>
        <taxon>Actinomycetota</taxon>
        <taxon>Actinomycetes</taxon>
        <taxon>Kitasatosporales</taxon>
        <taxon>Streptomycetaceae</taxon>
        <taxon>Streptomyces</taxon>
    </lineage>
</organism>
<name>L1L667_9ACTN</name>
<accession>L1L667</accession>
<dbReference type="PATRIC" id="fig|698759.3.peg.1347"/>